<feature type="active site" description="Charge relay system" evidence="7">
    <location>
        <position position="693"/>
    </location>
</feature>
<keyword evidence="4 7" id="KW-0378">Hydrolase</keyword>
<organism evidence="11 12">
    <name type="scientific">Talaromyces rugulosus</name>
    <name type="common">Penicillium rugulosum</name>
    <dbReference type="NCBI Taxonomy" id="121627"/>
    <lineage>
        <taxon>Eukaryota</taxon>
        <taxon>Fungi</taxon>
        <taxon>Dikarya</taxon>
        <taxon>Ascomycota</taxon>
        <taxon>Pezizomycotina</taxon>
        <taxon>Eurotiomycetes</taxon>
        <taxon>Eurotiomycetidae</taxon>
        <taxon>Eurotiales</taxon>
        <taxon>Trichocomaceae</taxon>
        <taxon>Talaromyces</taxon>
        <taxon>Talaromyces sect. Islandici</taxon>
    </lineage>
</organism>
<dbReference type="InterPro" id="IPR050131">
    <property type="entry name" value="Peptidase_S8_subtilisin-like"/>
</dbReference>
<feature type="active site" description="Charge relay system" evidence="7">
    <location>
        <position position="659"/>
    </location>
</feature>
<evidence type="ECO:0000256" key="7">
    <source>
        <dbReference type="PROSITE-ProRule" id="PRU01240"/>
    </source>
</evidence>
<dbReference type="EMBL" id="CP055901">
    <property type="protein sequence ID" value="QKX60480.1"/>
    <property type="molecule type" value="Genomic_DNA"/>
</dbReference>
<protein>
    <submittedName>
        <fullName evidence="11">Uncharacterized protein</fullName>
    </submittedName>
</protein>
<dbReference type="RefSeq" id="XP_035346657.1">
    <property type="nucleotide sequence ID" value="XM_035490764.1"/>
</dbReference>
<dbReference type="GO" id="GO:0004252">
    <property type="term" value="F:serine-type endopeptidase activity"/>
    <property type="evidence" value="ECO:0007669"/>
    <property type="project" value="UniProtKB-UniRule"/>
</dbReference>
<dbReference type="PROSITE" id="PS51892">
    <property type="entry name" value="SUBTILASE"/>
    <property type="match status" value="1"/>
</dbReference>
<evidence type="ECO:0000259" key="10">
    <source>
        <dbReference type="Pfam" id="PF24476"/>
    </source>
</evidence>
<evidence type="ECO:0000259" key="9">
    <source>
        <dbReference type="Pfam" id="PF00082"/>
    </source>
</evidence>
<dbReference type="PROSITE" id="PS00136">
    <property type="entry name" value="SUBTILASE_ASP"/>
    <property type="match status" value="1"/>
</dbReference>
<dbReference type="PRINTS" id="PR00723">
    <property type="entry name" value="SUBTILISIN"/>
</dbReference>
<feature type="region of interest" description="Disordered" evidence="8">
    <location>
        <begin position="35"/>
        <end position="55"/>
    </location>
</feature>
<dbReference type="OrthoDB" id="4218955at2759"/>
<accession>A0A7H8R278</accession>
<evidence type="ECO:0000313" key="12">
    <source>
        <dbReference type="Proteomes" id="UP000509510"/>
    </source>
</evidence>
<proteinExistence type="inferred from homology"/>
<dbReference type="Pfam" id="PF24476">
    <property type="entry name" value="DUF7580"/>
    <property type="match status" value="1"/>
</dbReference>
<dbReference type="Pfam" id="PF00082">
    <property type="entry name" value="Peptidase_S8"/>
    <property type="match status" value="1"/>
</dbReference>
<dbReference type="InterPro" id="IPR000209">
    <property type="entry name" value="Peptidase_S8/S53_dom"/>
</dbReference>
<dbReference type="SUPFAM" id="SSF52743">
    <property type="entry name" value="Subtilisin-like"/>
    <property type="match status" value="1"/>
</dbReference>
<keyword evidence="2 7" id="KW-0645">Protease</keyword>
<evidence type="ECO:0000313" key="11">
    <source>
        <dbReference type="EMBL" id="QKX60480.1"/>
    </source>
</evidence>
<dbReference type="CDD" id="cd00306">
    <property type="entry name" value="Peptidases_S8_S53"/>
    <property type="match status" value="1"/>
</dbReference>
<dbReference type="InterPro" id="IPR023827">
    <property type="entry name" value="Peptidase_S8_Asp-AS"/>
</dbReference>
<reference evidence="12" key="1">
    <citation type="submission" date="2020-06" db="EMBL/GenBank/DDBJ databases">
        <title>A chromosome-scale genome assembly of Talaromyces rugulosus W13939.</title>
        <authorList>
            <person name="Wang B."/>
            <person name="Guo L."/>
            <person name="Ye K."/>
            <person name="Wang L."/>
        </authorList>
    </citation>
    <scope>NUCLEOTIDE SEQUENCE [LARGE SCALE GENOMIC DNA]</scope>
    <source>
        <strain evidence="12">W13939</strain>
    </source>
</reference>
<dbReference type="Gene3D" id="3.40.50.200">
    <property type="entry name" value="Peptidase S8/S53 domain"/>
    <property type="match status" value="1"/>
</dbReference>
<feature type="domain" description="Peptidase S8/S53" evidence="9">
    <location>
        <begin position="653"/>
        <end position="871"/>
    </location>
</feature>
<dbReference type="AlphaFoldDB" id="A0A7H8R278"/>
<keyword evidence="5 7" id="KW-0720">Serine protease</keyword>
<comment type="similarity">
    <text evidence="1 7">Belongs to the peptidase S8 family.</text>
</comment>
<gene>
    <name evidence="11" type="ORF">TRUGW13939_07625</name>
</gene>
<dbReference type="InterPro" id="IPR056002">
    <property type="entry name" value="DUF7580"/>
</dbReference>
<feature type="region of interest" description="Disordered" evidence="8">
    <location>
        <begin position="599"/>
        <end position="625"/>
    </location>
</feature>
<evidence type="ECO:0000256" key="5">
    <source>
        <dbReference type="ARBA" id="ARBA00022825"/>
    </source>
</evidence>
<evidence type="ECO:0000256" key="6">
    <source>
        <dbReference type="ARBA" id="ARBA00023145"/>
    </source>
</evidence>
<name>A0A7H8R278_TALRU</name>
<dbReference type="PANTHER" id="PTHR43806:SF11">
    <property type="entry name" value="CEREVISIN-RELATED"/>
    <property type="match status" value="1"/>
</dbReference>
<keyword evidence="3" id="KW-0732">Signal</keyword>
<keyword evidence="6" id="KW-0865">Zymogen</keyword>
<sequence>MARDNSTSVPSSAISFALKVLPPFRNVVKSLTKPPPSTISVVRESRTEPQPSSPPLRPFLAILGQYLDEAGKCITQWHASGCHKGSPEEKQVLNLLTLLEEATKDTPDFQRKKPSTYSRSSYSNLEAILRRSPREKRNSAIKCIKNLGDIRSRSKSDREKFQAELENLGELTGDKSRECLSDLPTEGIKEVDRAEYVQELHTILVEACACSLAGNPGFIVNVGLPLIEVETEQDSVPFSLFISHLHTDEDTFWGWRETQIGVILQSKSITDHSHISPEEFCKLTRKQTLSYPVLRGTRGSLTKERDNPPSIMVVNEPSVSLGNLLYQKKLKDDDALRVKLSYLVAKAVWQFYDSHWMSEAWSKDTIHFMKEEDIRDQSILAYLQRPFITANIGSGKQGSSTPCASESETDEKPVSACLHSYPKILSLGIILLEIFRGEGIDRFRMQQRFRDSEGNLHTDADLVIAGFLIESEKKGGPRKDKYISNIRELLKEVIDFCIKPDVEKLGRDSTQVRANLRTHVVAPLYQLYFKSCPEDYIPDPIELSPDSVSKGGPSSSQNCRFGVSASITASDQQSLELRQVQNPVPIRRDTEFYDKMANDDAADDDSADGELQIGGNEAQGEEASRRRTDKWIEGFLNLLIKHDIAARTGPNVIKVAIIDSGIDYNHREVDRSRIRDCKSWIENSDARVDKVGHGTHIAGIILQLTTNVELYIGKVTDTKKFKRRDLITEAIKHARTEWKVNIISLSFGFDESDTDENREIQNCIKEEIIIFSSASNDGGEGSRTYPAAYDRVICIHSATPHGIVAASNPSAISWGNNFSTVGEMVRSYWHLPKIEEEGRDKGRAYEFRYQSGTSMAAPVAVSIAAFMIGYLRKYAEGHNWAIDPWTPLGMQAIFQKMKEDRDGYEWISLQRYFRQKKTVGEVLRSLKKRLT</sequence>
<feature type="domain" description="DUF7580" evidence="10">
    <location>
        <begin position="197"/>
        <end position="526"/>
    </location>
</feature>
<feature type="active site" description="Charge relay system" evidence="7">
    <location>
        <position position="854"/>
    </location>
</feature>
<evidence type="ECO:0000256" key="3">
    <source>
        <dbReference type="ARBA" id="ARBA00022729"/>
    </source>
</evidence>
<dbReference type="Proteomes" id="UP000509510">
    <property type="component" value="Chromosome IV"/>
</dbReference>
<evidence type="ECO:0000256" key="1">
    <source>
        <dbReference type="ARBA" id="ARBA00011073"/>
    </source>
</evidence>
<dbReference type="InterPro" id="IPR015500">
    <property type="entry name" value="Peptidase_S8_subtilisin-rel"/>
</dbReference>
<dbReference type="GeneID" id="55995116"/>
<dbReference type="PANTHER" id="PTHR43806">
    <property type="entry name" value="PEPTIDASE S8"/>
    <property type="match status" value="1"/>
</dbReference>
<evidence type="ECO:0000256" key="4">
    <source>
        <dbReference type="ARBA" id="ARBA00022801"/>
    </source>
</evidence>
<dbReference type="KEGG" id="trg:TRUGW13939_07625"/>
<evidence type="ECO:0000256" key="8">
    <source>
        <dbReference type="SAM" id="MobiDB-lite"/>
    </source>
</evidence>
<dbReference type="GO" id="GO:0006508">
    <property type="term" value="P:proteolysis"/>
    <property type="evidence" value="ECO:0007669"/>
    <property type="project" value="UniProtKB-KW"/>
</dbReference>
<evidence type="ECO:0000256" key="2">
    <source>
        <dbReference type="ARBA" id="ARBA00022670"/>
    </source>
</evidence>
<keyword evidence="12" id="KW-1185">Reference proteome</keyword>
<dbReference type="InterPro" id="IPR036852">
    <property type="entry name" value="Peptidase_S8/S53_dom_sf"/>
</dbReference>